<feature type="compositionally biased region" description="Basic residues" evidence="9">
    <location>
        <begin position="1816"/>
        <end position="1829"/>
    </location>
</feature>
<feature type="region of interest" description="Disordered" evidence="9">
    <location>
        <begin position="1792"/>
        <end position="1829"/>
    </location>
</feature>
<evidence type="ECO:0000313" key="11">
    <source>
        <dbReference type="EMBL" id="KAJ6264501.1"/>
    </source>
</evidence>
<dbReference type="GO" id="GO:0005634">
    <property type="term" value="C:nucleus"/>
    <property type="evidence" value="ECO:0007669"/>
    <property type="project" value="UniProtKB-SubCell"/>
</dbReference>
<comment type="caution">
    <text evidence="11">The sequence shown here is derived from an EMBL/GenBank/DDBJ whole genome shotgun (WGS) entry which is preliminary data.</text>
</comment>
<feature type="region of interest" description="Disordered" evidence="9">
    <location>
        <begin position="133"/>
        <end position="157"/>
    </location>
</feature>
<dbReference type="Gene3D" id="3.30.160.60">
    <property type="entry name" value="Classic Zinc Finger"/>
    <property type="match status" value="1"/>
</dbReference>
<keyword evidence="4" id="KW-0862">Zinc</keyword>
<keyword evidence="12" id="KW-1185">Reference proteome</keyword>
<evidence type="ECO:0000256" key="5">
    <source>
        <dbReference type="ARBA" id="ARBA00023015"/>
    </source>
</evidence>
<dbReference type="GO" id="GO:0006357">
    <property type="term" value="P:regulation of transcription by RNA polymerase II"/>
    <property type="evidence" value="ECO:0007669"/>
    <property type="project" value="TreeGrafter"/>
</dbReference>
<feature type="compositionally biased region" description="Basic and acidic residues" evidence="9">
    <location>
        <begin position="1683"/>
        <end position="1700"/>
    </location>
</feature>
<organism evidence="11 12">
    <name type="scientific">Drechslerella dactyloides</name>
    <name type="common">Nematode-trapping fungus</name>
    <name type="synonym">Arthrobotrys dactyloides</name>
    <dbReference type="NCBI Taxonomy" id="74499"/>
    <lineage>
        <taxon>Eukaryota</taxon>
        <taxon>Fungi</taxon>
        <taxon>Dikarya</taxon>
        <taxon>Ascomycota</taxon>
        <taxon>Pezizomycotina</taxon>
        <taxon>Orbiliomycetes</taxon>
        <taxon>Orbiliales</taxon>
        <taxon>Orbiliaceae</taxon>
        <taxon>Drechslerella</taxon>
    </lineage>
</organism>
<feature type="domain" description="C2H2-type" evidence="10">
    <location>
        <begin position="1737"/>
        <end position="1765"/>
    </location>
</feature>
<reference evidence="11" key="1">
    <citation type="submission" date="2023-01" db="EMBL/GenBank/DDBJ databases">
        <title>The chitinases involved in constricting ring structure development in the nematode-trapping fungus Drechslerella dactyloides.</title>
        <authorList>
            <person name="Wang R."/>
            <person name="Zhang L."/>
            <person name="Tang P."/>
            <person name="Li S."/>
            <person name="Liang L."/>
        </authorList>
    </citation>
    <scope>NUCLEOTIDE SEQUENCE</scope>
    <source>
        <strain evidence="11">YMF1.00031</strain>
    </source>
</reference>
<evidence type="ECO:0000256" key="9">
    <source>
        <dbReference type="SAM" id="MobiDB-lite"/>
    </source>
</evidence>
<dbReference type="InterPro" id="IPR013087">
    <property type="entry name" value="Znf_C2H2_type"/>
</dbReference>
<evidence type="ECO:0000256" key="6">
    <source>
        <dbReference type="ARBA" id="ARBA00023163"/>
    </source>
</evidence>
<feature type="compositionally biased region" description="Low complexity" evidence="9">
    <location>
        <begin position="144"/>
        <end position="153"/>
    </location>
</feature>
<feature type="compositionally biased region" description="Polar residues" evidence="9">
    <location>
        <begin position="1718"/>
        <end position="1729"/>
    </location>
</feature>
<evidence type="ECO:0000256" key="4">
    <source>
        <dbReference type="ARBA" id="ARBA00022833"/>
    </source>
</evidence>
<name>A0AAD6J5L1_DREDA</name>
<proteinExistence type="predicted"/>
<feature type="region of interest" description="Disordered" evidence="9">
    <location>
        <begin position="1586"/>
        <end position="1614"/>
    </location>
</feature>
<evidence type="ECO:0000256" key="8">
    <source>
        <dbReference type="PROSITE-ProRule" id="PRU00042"/>
    </source>
</evidence>
<dbReference type="InterPro" id="IPR051061">
    <property type="entry name" value="Zinc_finger_trans_reg"/>
</dbReference>
<comment type="subcellular location">
    <subcellularLocation>
        <location evidence="1">Nucleus</location>
    </subcellularLocation>
</comment>
<dbReference type="PROSITE" id="PS00028">
    <property type="entry name" value="ZINC_FINGER_C2H2_1"/>
    <property type="match status" value="1"/>
</dbReference>
<keyword evidence="2" id="KW-0479">Metal-binding</keyword>
<dbReference type="Proteomes" id="UP001221413">
    <property type="component" value="Unassembled WGS sequence"/>
</dbReference>
<protein>
    <recommendedName>
        <fullName evidence="10">C2H2-type domain-containing protein</fullName>
    </recommendedName>
</protein>
<dbReference type="PROSITE" id="PS50157">
    <property type="entry name" value="ZINC_FINGER_C2H2_2"/>
    <property type="match status" value="1"/>
</dbReference>
<feature type="region of interest" description="Disordered" evidence="9">
    <location>
        <begin position="1658"/>
        <end position="1734"/>
    </location>
</feature>
<dbReference type="PANTHER" id="PTHR46179">
    <property type="entry name" value="ZINC FINGER PROTEIN"/>
    <property type="match status" value="1"/>
</dbReference>
<evidence type="ECO:0000256" key="7">
    <source>
        <dbReference type="ARBA" id="ARBA00023242"/>
    </source>
</evidence>
<feature type="region of interest" description="Disordered" evidence="9">
    <location>
        <begin position="1167"/>
        <end position="1202"/>
    </location>
</feature>
<dbReference type="SMART" id="SM00355">
    <property type="entry name" value="ZnF_C2H2"/>
    <property type="match status" value="4"/>
</dbReference>
<keyword evidence="6" id="KW-0804">Transcription</keyword>
<evidence type="ECO:0000256" key="1">
    <source>
        <dbReference type="ARBA" id="ARBA00004123"/>
    </source>
</evidence>
<keyword evidence="3 8" id="KW-0863">Zinc-finger</keyword>
<evidence type="ECO:0000259" key="10">
    <source>
        <dbReference type="PROSITE" id="PS50157"/>
    </source>
</evidence>
<keyword evidence="5" id="KW-0805">Transcription regulation</keyword>
<gene>
    <name evidence="11" type="ORF">Dda_0648</name>
</gene>
<evidence type="ECO:0000256" key="2">
    <source>
        <dbReference type="ARBA" id="ARBA00022723"/>
    </source>
</evidence>
<evidence type="ECO:0000256" key="3">
    <source>
        <dbReference type="ARBA" id="ARBA00022771"/>
    </source>
</evidence>
<accession>A0AAD6J5L1</accession>
<evidence type="ECO:0000313" key="12">
    <source>
        <dbReference type="Proteomes" id="UP001221413"/>
    </source>
</evidence>
<dbReference type="GO" id="GO:0008270">
    <property type="term" value="F:zinc ion binding"/>
    <property type="evidence" value="ECO:0007669"/>
    <property type="project" value="UniProtKB-KW"/>
</dbReference>
<dbReference type="PANTHER" id="PTHR46179:SF13">
    <property type="entry name" value="C2H2-TYPE DOMAIN-CONTAINING PROTEIN"/>
    <property type="match status" value="1"/>
</dbReference>
<feature type="compositionally biased region" description="Low complexity" evidence="9">
    <location>
        <begin position="826"/>
        <end position="840"/>
    </location>
</feature>
<feature type="region of interest" description="Disordered" evidence="9">
    <location>
        <begin position="826"/>
        <end position="848"/>
    </location>
</feature>
<sequence length="1829" mass="203683">MVVTDDANSICHLIVSLVEMCFYDIKVFEDCQCTAFGAFRKACFQGEAKGEPCGQRFVWGRLQMIYNAGKCKKCQEIDGITNEQEESEQPLAETLIHGNRPALEDVSSVFLSVYEAIRVKRQWMRLRRFAKSVKGDAKSPQPPSESQNSSSQNVATSSFTPNRATFMQTMEVDVGDVSALESDSAMLPESSYNPLEDYGWPQPLSPPRVSHTWQEHRTDYCHQDPDAPWTSIAEGLSEPLGSTPAKLAYAGDATATYDPWSSKDPQTQHILTTDLSGETQTDPSAQVGANVNVQSAAPPYLSTSCNAYDALEDETRFGLVLDDSAPVATQLTDLRQLKSNAWGFRGGLQLHDDGNRPCASKNTEPSSVQLSRIRLYETNEKFLLFAKKAHDKLRCAAISNTVSNDFRRFYKALGDLEDILQAGLDTLEKLLDGGIPRSLKEMYSFLHVAYAMSQAESEAVPALEDLELASGILILKRCLPNEPAIGNKLSEQDLFDEIVRIMWDELQDALAWIKQQNFDNVSVFAKSPEVSDGQELHDILKWSAEQSAENIEPTLLETSMTDFDILMDQDVGMEGYIYEGTQKHQPTTPAQASDWKELVTTKVFSHVVHFLKALDNIGTVFLYLCGTFYSALGTESSKTLMFYKDYGPQKQKYPADNPDIDPRELEVQDHIIENIINPLKQDNSVGSRTASVAKHMLRVAPVGGLPDFEYYLIGLIRVRQRAKQEFAGLVRLILSLCQRCYHGLPMRCKSLDSIPLLYSNDYVERRTYEEEKSYSNEEECISNTLTPIAHATDSPNQLNIFGLNLTGESEMALDSLWCNSDQEYASPSSFSTSSRCSAYSMPPPSRKRSNIAIGKPRISQVKKRRVPPERRLYECTFAGCTHRDTTESNLKRHHLAEHGDESVKTMVYTCDVPGCKAQRTGARALENIKTHKKSKHGIGGRKDKDKTTTELAKRAIVFTHRRARLLLTMWFPQPNSFAGARFMDSSQTMAFFSDQQDYSPCPQTVSGSELNPYPKGYPSSPRHFIDEDPVCQPEDLQTSVETMDMDEVLVGVTGKEHEPDADQAADVALVEADPLEDIPTTKLVDELWRFPPSSDGTEDIARGNIVDTARANHMPFADMVDIPSTNRESDTGRWLFNLNSQPWLPNQGARDLGSKLQYTIVQPNQAIPEPNVYGSRDVDQPTGQDNARPGQASWNNAGGQHYVGDEQHQTAVRVDPGLAGTPFPHAEDPTHRFPQTEFPNLYMHLWKLKANTHGFRNGLQMHDPAVRPGFNQHALSRDASQSSSQVTQSLMIPISRLKLYETNERFLSAAECTYQKLRFKVNSPSNGVSEYLRNLYSGFRTLDNILTTGFDALLKFWDGFTPTVLKELYCFLHVVYAMWQARNPARATLDETKFIDGIVLFKGCLSSQPAPENGVASGDQYLFDEIMRVIWGRAHDGPASNTTNMNLHGKLWHELLGGVVLTHVNDFLKSLSDDVGTVFSYLCGTSRVSTNRFKHGDAEDFEMRYYIVESILLPLASQDTHNTKKIAGIAHVMLQAGFLNTIRELEVYLIGLIKVRQQSTQEFRSTIISILELCQNSYRLRPYPARCTHRSHNDSPGPADQTPHDVSPYNNDNYLNEKSSLEEAWYAKNGGAEDADALQGDTSLSMGMFPANGHYIGPPASHISGGPSAGGGSGAREAGNPSRLDKGKQVVLPQRDKDTHTAPSTASTPDAPGEPVSRTLTPESQNTARELSPKPKWKCTVCSQSFSFKSNCNRHMKTVHRAEDLEQQVFYCPIEDCKSKLTGYRGEGNLKTHMQRCHSGGAKPKGGDGEGGNTKGRGKQGGRGRVSKR</sequence>
<keyword evidence="7" id="KW-0539">Nucleus</keyword>
<dbReference type="EMBL" id="JAQGDS010000001">
    <property type="protein sequence ID" value="KAJ6264501.1"/>
    <property type="molecule type" value="Genomic_DNA"/>
</dbReference>